<evidence type="ECO:0000313" key="2">
    <source>
        <dbReference type="EMBL" id="VDP92185.1"/>
    </source>
</evidence>
<name>A0A183B6S8_9TREM</name>
<dbReference type="AlphaFoldDB" id="A0A183B6S8"/>
<proteinExistence type="predicted"/>
<reference evidence="4" key="1">
    <citation type="submission" date="2016-06" db="UniProtKB">
        <authorList>
            <consortium name="WormBaseParasite"/>
        </authorList>
    </citation>
    <scope>IDENTIFICATION</scope>
</reference>
<accession>A0A183B6S8</accession>
<dbReference type="WBParaSite" id="ECPE_0001495301-mRNA-1">
    <property type="protein sequence ID" value="ECPE_0001495301-mRNA-1"/>
    <property type="gene ID" value="ECPE_0001495301"/>
</dbReference>
<keyword evidence="3" id="KW-1185">Reference proteome</keyword>
<feature type="compositionally biased region" description="Acidic residues" evidence="1">
    <location>
        <begin position="154"/>
        <end position="165"/>
    </location>
</feature>
<dbReference type="OrthoDB" id="6285467at2759"/>
<organism evidence="4">
    <name type="scientific">Echinostoma caproni</name>
    <dbReference type="NCBI Taxonomy" id="27848"/>
    <lineage>
        <taxon>Eukaryota</taxon>
        <taxon>Metazoa</taxon>
        <taxon>Spiralia</taxon>
        <taxon>Lophotrochozoa</taxon>
        <taxon>Platyhelminthes</taxon>
        <taxon>Trematoda</taxon>
        <taxon>Digenea</taxon>
        <taxon>Plagiorchiida</taxon>
        <taxon>Echinostomata</taxon>
        <taxon>Echinostomatoidea</taxon>
        <taxon>Echinostomatidae</taxon>
        <taxon>Echinostoma</taxon>
    </lineage>
</organism>
<reference evidence="2 3" key="2">
    <citation type="submission" date="2018-11" db="EMBL/GenBank/DDBJ databases">
        <authorList>
            <consortium name="Pathogen Informatics"/>
        </authorList>
    </citation>
    <scope>NUCLEOTIDE SEQUENCE [LARGE SCALE GENOMIC DNA]</scope>
    <source>
        <strain evidence="2 3">Egypt</strain>
    </source>
</reference>
<sequence>MYDRMAKKDKEMQGDEFETAASIRLKVSFRLGKALQDNSPRPVKVVLQAEEKSKVIHRWSYKLKLASAPAFTQHIHAPTRKVDEKKSILYLVLSPRQSDVINIGLLISSEFSDCSVLRIHWRRGVSHMERPQDGQNVERSSSPDMHQVAKLMDWDSDSPENADES</sequence>
<protein>
    <submittedName>
        <fullName evidence="4">C2 NT-type domain-containing protein</fullName>
    </submittedName>
</protein>
<evidence type="ECO:0000313" key="4">
    <source>
        <dbReference type="WBParaSite" id="ECPE_0001495301-mRNA-1"/>
    </source>
</evidence>
<feature type="region of interest" description="Disordered" evidence="1">
    <location>
        <begin position="128"/>
        <end position="165"/>
    </location>
</feature>
<dbReference type="EMBL" id="UZAN01058923">
    <property type="protein sequence ID" value="VDP92185.1"/>
    <property type="molecule type" value="Genomic_DNA"/>
</dbReference>
<evidence type="ECO:0000256" key="1">
    <source>
        <dbReference type="SAM" id="MobiDB-lite"/>
    </source>
</evidence>
<evidence type="ECO:0000313" key="3">
    <source>
        <dbReference type="Proteomes" id="UP000272942"/>
    </source>
</evidence>
<feature type="compositionally biased region" description="Polar residues" evidence="1">
    <location>
        <begin position="133"/>
        <end position="144"/>
    </location>
</feature>
<dbReference type="Proteomes" id="UP000272942">
    <property type="component" value="Unassembled WGS sequence"/>
</dbReference>
<gene>
    <name evidence="2" type="ORF">ECPE_LOCUS14913</name>
</gene>